<evidence type="ECO:0000313" key="2">
    <source>
        <dbReference type="EMBL" id="QDA61739.1"/>
    </source>
</evidence>
<accession>A0A5B8A3N8</accession>
<evidence type="ECO:0000313" key="3">
    <source>
        <dbReference type="Proteomes" id="UP000305398"/>
    </source>
</evidence>
<dbReference type="AlphaFoldDB" id="A0A5B8A3N8"/>
<reference evidence="2 3" key="1">
    <citation type="submission" date="2019-06" db="EMBL/GenBank/DDBJ databases">
        <authorList>
            <person name="Srinivasan S."/>
        </authorList>
    </citation>
    <scope>NUCLEOTIDE SEQUENCE [LARGE SCALE GENOMIC DNA]</scope>
    <source>
        <strain evidence="2 3">17J68-5</strain>
    </source>
</reference>
<keyword evidence="3" id="KW-1185">Reference proteome</keyword>
<keyword evidence="1" id="KW-0472">Membrane</keyword>
<proteinExistence type="predicted"/>
<dbReference type="KEGG" id="hyj:FHG12_17285"/>
<dbReference type="Proteomes" id="UP000305398">
    <property type="component" value="Chromosome"/>
</dbReference>
<protein>
    <submittedName>
        <fullName evidence="2">Uncharacterized protein</fullName>
    </submittedName>
</protein>
<feature type="transmembrane region" description="Helical" evidence="1">
    <location>
        <begin position="165"/>
        <end position="186"/>
    </location>
</feature>
<name>A0A5B8A3N8_9BACT</name>
<evidence type="ECO:0000256" key="1">
    <source>
        <dbReference type="SAM" id="Phobius"/>
    </source>
</evidence>
<organism evidence="2 3">
    <name type="scientific">Hymenobacter jejuensis</name>
    <dbReference type="NCBI Taxonomy" id="2502781"/>
    <lineage>
        <taxon>Bacteria</taxon>
        <taxon>Pseudomonadati</taxon>
        <taxon>Bacteroidota</taxon>
        <taxon>Cytophagia</taxon>
        <taxon>Cytophagales</taxon>
        <taxon>Hymenobacteraceae</taxon>
        <taxon>Hymenobacter</taxon>
    </lineage>
</organism>
<keyword evidence="1" id="KW-1133">Transmembrane helix</keyword>
<dbReference type="EMBL" id="CP040896">
    <property type="protein sequence ID" value="QDA61739.1"/>
    <property type="molecule type" value="Genomic_DNA"/>
</dbReference>
<dbReference type="RefSeq" id="WP_139516913.1">
    <property type="nucleotide sequence ID" value="NZ_CP040896.1"/>
</dbReference>
<keyword evidence="1" id="KW-0812">Transmembrane</keyword>
<gene>
    <name evidence="2" type="ORF">FHG12_17285</name>
</gene>
<sequence>MNHALLSACLRARLLSVLRRRPVARLFSWFTLLAMLPLHLSCHNFYRTRSQEVSAPVLTTLAASKVFLVHQGSLIWQLANPRLNGEMLEGTKTELYEPLTKYDQTGAQGTSPRYLLKDKKVVLNLVHVYISEYQEGEGSQIRIPVAAIQRIDLVESDTGKTTASYLLGGLGIAAGVFVLVGIIVALTKSSCPFVYAYDGSQYHFVGEAYGGAIFAPLERDDYMPVPGIQAVGQQYRLKLSNELQERQFTNLAELLVVEHPANTNVLLDQRGGAHTISRPQAAVSAVSAAGLDCSPQLRAPDRNAFLFNEEPANAAPNSLTLTFDKPAQASTAKLVLRAQNSLWLDYLYGEFAKKFGSYYTAWALKEKQLPAAEINRWMLDQGLPLKVYVETKQGWQLVEHIPTVGPLAARDLLIPIDLANVTSSQVRVKLEAGFMFWELDYAALDSSPDQPITLEKCLPQRAIDEKGINQRDNLAATDGRYLQQLQPGMEVTLAYQTKRAAPAAQTRRTAFLHTRGYYEHIRRYEGLPNLPELYAFRKPGRFVEFSKEKYHEMAQQLHLTAMQR</sequence>
<dbReference type="OrthoDB" id="621906at2"/>